<sequence>MGPFLALSYFCILVLTMKITPLLILFHLSAVLAGGYQGCLERILLWNAYQIDGLNDVADQTIGFKCVKWNDKDKTCPAWQACKPKKNSGRDRCNYDELIVSLGRAPTDKDWGVFDSNGNMDTVETAKKCYTRYTTAPGKNPKVYNFPPYTCLKNSNNVFNDYIERMGDVVDNTYKNKATDANRGLFDSFDATLAHVSEARAGDHGPYLVKEAQDKLGGKMEIQIQNVGTGKNPATGEPWETVDWNETANKAKANGVANVDKEIADFLDGFYGPNGNNQAKDHHAVINSYKKVADRRITCR</sequence>
<gene>
    <name evidence="1" type="ORF">F4821DRAFT_224983</name>
</gene>
<accession>A0ACC0DHB3</accession>
<dbReference type="Proteomes" id="UP001497680">
    <property type="component" value="Unassembled WGS sequence"/>
</dbReference>
<reference evidence="1 2" key="1">
    <citation type="journal article" date="2022" name="New Phytol.">
        <title>Ecological generalism drives hyperdiversity of secondary metabolite gene clusters in xylarialean endophytes.</title>
        <authorList>
            <person name="Franco M.E.E."/>
            <person name="Wisecaver J.H."/>
            <person name="Arnold A.E."/>
            <person name="Ju Y.M."/>
            <person name="Slot J.C."/>
            <person name="Ahrendt S."/>
            <person name="Moore L.P."/>
            <person name="Eastman K.E."/>
            <person name="Scott K."/>
            <person name="Konkel Z."/>
            <person name="Mondo S.J."/>
            <person name="Kuo A."/>
            <person name="Hayes R.D."/>
            <person name="Haridas S."/>
            <person name="Andreopoulos B."/>
            <person name="Riley R."/>
            <person name="LaButti K."/>
            <person name="Pangilinan J."/>
            <person name="Lipzen A."/>
            <person name="Amirebrahimi M."/>
            <person name="Yan J."/>
            <person name="Adam C."/>
            <person name="Keymanesh K."/>
            <person name="Ng V."/>
            <person name="Louie K."/>
            <person name="Northen T."/>
            <person name="Drula E."/>
            <person name="Henrissat B."/>
            <person name="Hsieh H.M."/>
            <person name="Youens-Clark K."/>
            <person name="Lutzoni F."/>
            <person name="Miadlikowska J."/>
            <person name="Eastwood D.C."/>
            <person name="Hamelin R.C."/>
            <person name="Grigoriev I.V."/>
            <person name="U'Ren J.M."/>
        </authorList>
    </citation>
    <scope>NUCLEOTIDE SEQUENCE [LARGE SCALE GENOMIC DNA]</scope>
    <source>
        <strain evidence="1 2">ER1909</strain>
    </source>
</reference>
<dbReference type="EMBL" id="MU394284">
    <property type="protein sequence ID" value="KAI6092137.1"/>
    <property type="molecule type" value="Genomic_DNA"/>
</dbReference>
<evidence type="ECO:0000313" key="1">
    <source>
        <dbReference type="EMBL" id="KAI6092137.1"/>
    </source>
</evidence>
<name>A0ACC0DHB3_9PEZI</name>
<organism evidence="1 2">
    <name type="scientific">Hypoxylon rubiginosum</name>
    <dbReference type="NCBI Taxonomy" id="110542"/>
    <lineage>
        <taxon>Eukaryota</taxon>
        <taxon>Fungi</taxon>
        <taxon>Dikarya</taxon>
        <taxon>Ascomycota</taxon>
        <taxon>Pezizomycotina</taxon>
        <taxon>Sordariomycetes</taxon>
        <taxon>Xylariomycetidae</taxon>
        <taxon>Xylariales</taxon>
        <taxon>Hypoxylaceae</taxon>
        <taxon>Hypoxylon</taxon>
    </lineage>
</organism>
<protein>
    <submittedName>
        <fullName evidence="1">Uncharacterized protein</fullName>
    </submittedName>
</protein>
<keyword evidence="2" id="KW-1185">Reference proteome</keyword>
<evidence type="ECO:0000313" key="2">
    <source>
        <dbReference type="Proteomes" id="UP001497680"/>
    </source>
</evidence>
<comment type="caution">
    <text evidence="1">The sequence shown here is derived from an EMBL/GenBank/DDBJ whole genome shotgun (WGS) entry which is preliminary data.</text>
</comment>
<proteinExistence type="predicted"/>